<organism evidence="2 3">
    <name type="scientific">candidate division WWE3 bacterium RIFOXYA2_FULL_46_9</name>
    <dbReference type="NCBI Taxonomy" id="1802636"/>
    <lineage>
        <taxon>Bacteria</taxon>
        <taxon>Katanobacteria</taxon>
    </lineage>
</organism>
<evidence type="ECO:0000313" key="2">
    <source>
        <dbReference type="EMBL" id="OGC63147.1"/>
    </source>
</evidence>
<feature type="transmembrane region" description="Helical" evidence="1">
    <location>
        <begin position="187"/>
        <end position="205"/>
    </location>
</feature>
<keyword evidence="1" id="KW-1133">Transmembrane helix</keyword>
<keyword evidence="1" id="KW-0472">Membrane</keyword>
<reference evidence="2 3" key="1">
    <citation type="journal article" date="2016" name="Nat. Commun.">
        <title>Thousands of microbial genomes shed light on interconnected biogeochemical processes in an aquifer system.</title>
        <authorList>
            <person name="Anantharaman K."/>
            <person name="Brown C.T."/>
            <person name="Hug L.A."/>
            <person name="Sharon I."/>
            <person name="Castelle C.J."/>
            <person name="Probst A.J."/>
            <person name="Thomas B.C."/>
            <person name="Singh A."/>
            <person name="Wilkins M.J."/>
            <person name="Karaoz U."/>
            <person name="Brodie E.L."/>
            <person name="Williams K.H."/>
            <person name="Hubbard S.S."/>
            <person name="Banfield J.F."/>
        </authorList>
    </citation>
    <scope>NUCLEOTIDE SEQUENCE [LARGE SCALE GENOMIC DNA]</scope>
</reference>
<dbReference type="EMBL" id="MEVT01000008">
    <property type="protein sequence ID" value="OGC63147.1"/>
    <property type="molecule type" value="Genomic_DNA"/>
</dbReference>
<keyword evidence="1" id="KW-0812">Transmembrane</keyword>
<accession>A0A1F4W149</accession>
<protein>
    <recommendedName>
        <fullName evidence="4">Glycosyltransferase RgtA/B/C/D-like domain-containing protein</fullName>
    </recommendedName>
</protein>
<feature type="transmembrane region" description="Helical" evidence="1">
    <location>
        <begin position="148"/>
        <end position="175"/>
    </location>
</feature>
<feature type="transmembrane region" description="Helical" evidence="1">
    <location>
        <begin position="96"/>
        <end position="114"/>
    </location>
</feature>
<feature type="transmembrane region" description="Helical" evidence="1">
    <location>
        <begin position="64"/>
        <end position="84"/>
    </location>
</feature>
<evidence type="ECO:0008006" key="4">
    <source>
        <dbReference type="Google" id="ProtNLM"/>
    </source>
</evidence>
<dbReference type="AlphaFoldDB" id="A0A1F4W149"/>
<sequence length="488" mass="55260">MIIVGLVGVLLTTLIMGTSYWHDEIILTDISKQPITQLMDTISTEPHPPGIYLFLKLFPVEYPLLTRILFISMSTIALALAIAWADKNKVLEKYNLYFGLALFAVSPLWTSIAPNVKQDAVTLPLFIIAFFVLLKFQENLEYKYLIALTLFAIIALFFGYLNFVYIAILLCIATIQKITFKRFLPLFFAGIIFMAYVLLFGARQYINNNHRLDWQNYREPTIVSLVYSAVSWTTIGTDHFSDICFILMGFAFSALLLLEKKTVYQKTMLLFLLFGFLAGIIDNVIVRNRYFAPFSFMFILLCGQGMESLIHHFNIKSKYLIPIILVVASLNGILAHITSNKAHLNYAKESQFVSQLAGPEPTGVLYRSSVSGYVRKIGFYPNNTNAIPINPFIKTQNTDKTITSTILAIEGNTDYLKATLTDVVTSLRNTGLKKFVYLAVDTIQWGSGDGLYDTNLLTLQGLESVCEKKNLQYFKDRFILVFDNCNAQ</sequence>
<feature type="transmembrane region" description="Helical" evidence="1">
    <location>
        <begin position="291"/>
        <end position="310"/>
    </location>
</feature>
<comment type="caution">
    <text evidence="2">The sequence shown here is derived from an EMBL/GenBank/DDBJ whole genome shotgun (WGS) entry which is preliminary data.</text>
</comment>
<dbReference type="Proteomes" id="UP000176614">
    <property type="component" value="Unassembled WGS sequence"/>
</dbReference>
<name>A0A1F4W149_UNCKA</name>
<proteinExistence type="predicted"/>
<evidence type="ECO:0000313" key="3">
    <source>
        <dbReference type="Proteomes" id="UP000176614"/>
    </source>
</evidence>
<evidence type="ECO:0000256" key="1">
    <source>
        <dbReference type="SAM" id="Phobius"/>
    </source>
</evidence>
<feature type="transmembrane region" description="Helical" evidence="1">
    <location>
        <begin position="319"/>
        <end position="337"/>
    </location>
</feature>
<gene>
    <name evidence="2" type="ORF">A2264_00425</name>
</gene>
<feature type="transmembrane region" description="Helical" evidence="1">
    <location>
        <begin position="240"/>
        <end position="258"/>
    </location>
</feature>
<feature type="transmembrane region" description="Helical" evidence="1">
    <location>
        <begin position="267"/>
        <end position="285"/>
    </location>
</feature>